<evidence type="ECO:0000313" key="2">
    <source>
        <dbReference type="Proteomes" id="UP001209878"/>
    </source>
</evidence>
<gene>
    <name evidence="1" type="ORF">NP493_692g02016</name>
</gene>
<dbReference type="AlphaFoldDB" id="A0AAD9KRG9"/>
<sequence>MRYQPHLVTWKRVVAATALAVVLLMSLAAITRHPATSISITSGQPVSVIVVEEHHEGKQMGTRFQKPQCHIPECVRARDVARFHSLCFLPYWIQAANEGIIPKSGNTLVHIDGHSDEALLQLMDQMAFFDWPSSDEQVQVLMQRNDVFITGAVMSGLIDRIIFIYPSWDSSVEGIYEKKSVGLGWMNLTIDGAVRKHFCVCAQMIEGGIKECLYEDPFPKTKDPEVELQDPSKCAIMRHYTVEHIVEFVRLKLSRKISELFCPKDIDHESLSNHVMQNVMKAMIENHSGRLQNLQNDMCNGAYVKMHSITENIIKKFWRAKPTMFCSDDETTIEQLWETIMRRLCMFSLHEFTAVMNLGFCLSTSPATLGFGTQGVGNIEVCHGANVPNDSVVFLHSPGVVEVDGRMALLNQVLKFIDSRNPPKFVTVCRSVRDGYTPREHFTKIEAGILKIFQRLSMPYSATYDQNLLGGRQGWPNRHTVIKQKKQKFKLPGT</sequence>
<organism evidence="1 2">
    <name type="scientific">Ridgeia piscesae</name>
    <name type="common">Tubeworm</name>
    <dbReference type="NCBI Taxonomy" id="27915"/>
    <lineage>
        <taxon>Eukaryota</taxon>
        <taxon>Metazoa</taxon>
        <taxon>Spiralia</taxon>
        <taxon>Lophotrochozoa</taxon>
        <taxon>Annelida</taxon>
        <taxon>Polychaeta</taxon>
        <taxon>Sedentaria</taxon>
        <taxon>Canalipalpata</taxon>
        <taxon>Sabellida</taxon>
        <taxon>Siboglinidae</taxon>
        <taxon>Ridgeia</taxon>
    </lineage>
</organism>
<reference evidence="1" key="1">
    <citation type="journal article" date="2023" name="Mol. Biol. Evol.">
        <title>Third-Generation Sequencing Reveals the Adaptive Role of the Epigenome in Three Deep-Sea Polychaetes.</title>
        <authorList>
            <person name="Perez M."/>
            <person name="Aroh O."/>
            <person name="Sun Y."/>
            <person name="Lan Y."/>
            <person name="Juniper S.K."/>
            <person name="Young C.R."/>
            <person name="Angers B."/>
            <person name="Qian P.Y."/>
        </authorList>
    </citation>
    <scope>NUCLEOTIDE SEQUENCE</scope>
    <source>
        <strain evidence="1">R07B-5</strain>
    </source>
</reference>
<dbReference type="EMBL" id="JAODUO010000693">
    <property type="protein sequence ID" value="KAK2175967.1"/>
    <property type="molecule type" value="Genomic_DNA"/>
</dbReference>
<dbReference type="Proteomes" id="UP001209878">
    <property type="component" value="Unassembled WGS sequence"/>
</dbReference>
<evidence type="ECO:0000313" key="1">
    <source>
        <dbReference type="EMBL" id="KAK2175967.1"/>
    </source>
</evidence>
<protein>
    <submittedName>
        <fullName evidence="1">Uncharacterized protein</fullName>
    </submittedName>
</protein>
<comment type="caution">
    <text evidence="1">The sequence shown here is derived from an EMBL/GenBank/DDBJ whole genome shotgun (WGS) entry which is preliminary data.</text>
</comment>
<keyword evidence="2" id="KW-1185">Reference proteome</keyword>
<accession>A0AAD9KRG9</accession>
<proteinExistence type="predicted"/>
<name>A0AAD9KRG9_RIDPI</name>